<evidence type="ECO:0000256" key="3">
    <source>
        <dbReference type="ARBA" id="ARBA00007823"/>
    </source>
</evidence>
<comment type="catalytic activity">
    <reaction evidence="1">
        <text>Endonucleolytic cleavage of RNA, removing extra 3' nucleotides from tRNA precursor, generating 3' termini of tRNAs. A 3'-hydroxy group is left at the tRNA terminus and a 5'-phosphoryl group is left at the trailer molecule.</text>
        <dbReference type="EC" id="3.1.26.11"/>
    </reaction>
</comment>
<dbReference type="EMBL" id="UFAJ01000602">
    <property type="protein sequence ID" value="SSD61196.1"/>
    <property type="molecule type" value="Genomic_DNA"/>
</dbReference>
<keyword evidence="9" id="KW-0378">Hydrolase</keyword>
<accession>A0A376B948</accession>
<evidence type="ECO:0000256" key="8">
    <source>
        <dbReference type="ARBA" id="ARBA00022759"/>
    </source>
</evidence>
<keyword evidence="6" id="KW-0540">Nuclease</keyword>
<comment type="similarity">
    <text evidence="3">Belongs to the RNase Z family.</text>
</comment>
<evidence type="ECO:0000313" key="13">
    <source>
        <dbReference type="EMBL" id="SSD61196.1"/>
    </source>
</evidence>
<evidence type="ECO:0000256" key="1">
    <source>
        <dbReference type="ARBA" id="ARBA00000402"/>
    </source>
</evidence>
<keyword evidence="5" id="KW-0819">tRNA processing</keyword>
<dbReference type="GO" id="GO:1990180">
    <property type="term" value="P:mitochondrial tRNA 3'-end processing"/>
    <property type="evidence" value="ECO:0007669"/>
    <property type="project" value="TreeGrafter"/>
</dbReference>
<evidence type="ECO:0000256" key="2">
    <source>
        <dbReference type="ARBA" id="ARBA00001947"/>
    </source>
</evidence>
<dbReference type="GO" id="GO:0005739">
    <property type="term" value="C:mitochondrion"/>
    <property type="evidence" value="ECO:0007669"/>
    <property type="project" value="TreeGrafter"/>
</dbReference>
<dbReference type="Proteomes" id="UP000262825">
    <property type="component" value="Unassembled WGS sequence"/>
</dbReference>
<dbReference type="PANTHER" id="PTHR12553:SF49">
    <property type="entry name" value="ZINC PHOSPHODIESTERASE ELAC PROTEIN 2"/>
    <property type="match status" value="1"/>
</dbReference>
<gene>
    <name evidence="13" type="ORF">SCODWIG_02957</name>
</gene>
<dbReference type="InterPro" id="IPR036866">
    <property type="entry name" value="RibonucZ/Hydroxyglut_hydro"/>
</dbReference>
<feature type="domain" description="tRNase Z endonuclease" evidence="12">
    <location>
        <begin position="5"/>
        <end position="68"/>
    </location>
</feature>
<dbReference type="InterPro" id="IPR027794">
    <property type="entry name" value="tRNase_Z_dom"/>
</dbReference>
<keyword evidence="14" id="KW-1185">Reference proteome</keyword>
<dbReference type="CDD" id="cd07718">
    <property type="entry name" value="RNaseZ_ELAC1_ELAC2-C-term-like_MBL-fold"/>
    <property type="match status" value="1"/>
</dbReference>
<sequence>MFEISTITHPTLDTKHPLLLLRSEHGDRYVFGKVPEGSQRVFLEHKFKMQNVKTIYLTGELDWASIGGLPGMILTAADQGKTDLNIVYPNKIMNYIISTWRYFVFRFGIKLNVFTREEEVVTESCIKVKPNIIKLGQSPIDQINNLCNDTLSRIIGKMFPIKSPTAKYDPSADPNINVELPLNYRIPRESVSYEIEFAPVRGKFDINEARRLNIPPGPLYSALTKGQSVTLSDGTIIKPEQVVGKSRSYPKILILDIPNNEYLIKFKEYYESYKGADELACVYYFLGEDLEINQELCSFMEFFNSPNTKHIVSHPKVCSNSLVFVGSALSILKLKMVNNENYNLPIEDRIYSKDFYDTFNHRLPLKNSTLSQTNEILPLSTTLIKENVLVLNKQDSILLEPFIEGEEQIKLAVTKQHNLKLKGIFKNMVDCILPEELKADFAPNFEKNIENEILKPHFNTKETEGQVEVVTFGTGSSLPSKYRNVISTLVKIPYSLNGKYHNRNIILDAGENTLGFIHRHFSSAKVGELFKDLKMIYLSHLHADHHLGIISILQEWYKHNKDDKNAILYLISPWQYNKFVSEWLSLQNADLLTRIHYISCEHLIDGNFVRKETKPIPFVQLESFLETFRKDSAGNDENNKYKKRKFDLLEGSSFRDIAMIKKMCKDLSIKEFKTCKAKHCEWAYSNSITFYTSSENNATFKVSYSGDTRPNIEHFSSKIGYNSDLLIHEATFDDTMQEDAYKKRHSTFSEVVSVAKAMKAKKLLFTHFSQRYPHFPDIKNMNDMPVAEYCFAFDGTILSWNNFGKQMASIPTLKKLFPINATEEDEENEEKKAEQIVQDDE</sequence>
<dbReference type="Pfam" id="PF13691">
    <property type="entry name" value="Lactamase_B_4"/>
    <property type="match status" value="1"/>
</dbReference>
<dbReference type="InterPro" id="IPR047151">
    <property type="entry name" value="RNZ2-like"/>
</dbReference>
<keyword evidence="7" id="KW-0479">Metal-binding</keyword>
<feature type="region of interest" description="Disordered" evidence="11">
    <location>
        <begin position="821"/>
        <end position="841"/>
    </location>
</feature>
<evidence type="ECO:0000256" key="11">
    <source>
        <dbReference type="SAM" id="MobiDB-lite"/>
    </source>
</evidence>
<dbReference type="EC" id="3.1.26.11" evidence="4"/>
<organism evidence="13 14">
    <name type="scientific">Saccharomycodes ludwigii</name>
    <dbReference type="NCBI Taxonomy" id="36035"/>
    <lineage>
        <taxon>Eukaryota</taxon>
        <taxon>Fungi</taxon>
        <taxon>Dikarya</taxon>
        <taxon>Ascomycota</taxon>
        <taxon>Saccharomycotina</taxon>
        <taxon>Saccharomycetes</taxon>
        <taxon>Saccharomycodales</taxon>
        <taxon>Saccharomycodaceae</taxon>
        <taxon>Saccharomycodes</taxon>
    </lineage>
</organism>
<dbReference type="PANTHER" id="PTHR12553">
    <property type="entry name" value="ZINC PHOSPHODIESTERASE ELAC PROTEIN 2"/>
    <property type="match status" value="1"/>
</dbReference>
<keyword evidence="8" id="KW-0255">Endonuclease</keyword>
<dbReference type="GO" id="GO:0046872">
    <property type="term" value="F:metal ion binding"/>
    <property type="evidence" value="ECO:0007669"/>
    <property type="project" value="UniProtKB-KW"/>
</dbReference>
<comment type="cofactor">
    <cofactor evidence="2">
        <name>Zn(2+)</name>
        <dbReference type="ChEBI" id="CHEBI:29105"/>
    </cofactor>
</comment>
<evidence type="ECO:0000256" key="5">
    <source>
        <dbReference type="ARBA" id="ARBA00022694"/>
    </source>
</evidence>
<dbReference type="AlphaFoldDB" id="A0A376B948"/>
<name>A0A376B948_9ASCO</name>
<evidence type="ECO:0000256" key="10">
    <source>
        <dbReference type="ARBA" id="ARBA00022833"/>
    </source>
</evidence>
<proteinExistence type="inferred from homology"/>
<evidence type="ECO:0000259" key="12">
    <source>
        <dbReference type="Pfam" id="PF13691"/>
    </source>
</evidence>
<dbReference type="SUPFAM" id="SSF56281">
    <property type="entry name" value="Metallo-hydrolase/oxidoreductase"/>
    <property type="match status" value="2"/>
</dbReference>
<dbReference type="GO" id="GO:0042781">
    <property type="term" value="F:3'-tRNA processing endoribonuclease activity"/>
    <property type="evidence" value="ECO:0007669"/>
    <property type="project" value="UniProtKB-EC"/>
</dbReference>
<dbReference type="VEuPathDB" id="FungiDB:SCODWIG_02957"/>
<reference evidence="14" key="1">
    <citation type="submission" date="2018-06" db="EMBL/GenBank/DDBJ databases">
        <authorList>
            <person name="Guldener U."/>
        </authorList>
    </citation>
    <scope>NUCLEOTIDE SEQUENCE [LARGE SCALE GENOMIC DNA]</scope>
    <source>
        <strain evidence="14">UTAD17</strain>
    </source>
</reference>
<keyword evidence="10" id="KW-0862">Zinc</keyword>
<evidence type="ECO:0000313" key="14">
    <source>
        <dbReference type="Proteomes" id="UP000262825"/>
    </source>
</evidence>
<evidence type="ECO:0000256" key="9">
    <source>
        <dbReference type="ARBA" id="ARBA00022801"/>
    </source>
</evidence>
<protein>
    <recommendedName>
        <fullName evidence="4">ribonuclease Z</fullName>
        <ecNumber evidence="4">3.1.26.11</ecNumber>
    </recommendedName>
</protein>
<evidence type="ECO:0000256" key="6">
    <source>
        <dbReference type="ARBA" id="ARBA00022722"/>
    </source>
</evidence>
<evidence type="ECO:0000256" key="4">
    <source>
        <dbReference type="ARBA" id="ARBA00012477"/>
    </source>
</evidence>
<dbReference type="Gene3D" id="3.60.15.10">
    <property type="entry name" value="Ribonuclease Z/Hydroxyacylglutathione hydrolase-like"/>
    <property type="match status" value="2"/>
</dbReference>
<evidence type="ECO:0000256" key="7">
    <source>
        <dbReference type="ARBA" id="ARBA00022723"/>
    </source>
</evidence>